<reference evidence="2" key="1">
    <citation type="journal article" date="2019" name="Int. J. Syst. Evol. Microbiol.">
        <title>The Global Catalogue of Microorganisms (GCM) 10K type strain sequencing project: providing services to taxonomists for standard genome sequencing and annotation.</title>
        <authorList>
            <consortium name="The Broad Institute Genomics Platform"/>
            <consortium name="The Broad Institute Genome Sequencing Center for Infectious Disease"/>
            <person name="Wu L."/>
            <person name="Ma J."/>
        </authorList>
    </citation>
    <scope>NUCLEOTIDE SEQUENCE [LARGE SCALE GENOMIC DNA]</scope>
    <source>
        <strain evidence="2">CCUG 54522</strain>
    </source>
</reference>
<dbReference type="EMBL" id="JBHSRJ010000008">
    <property type="protein sequence ID" value="MFC6045213.1"/>
    <property type="molecule type" value="Genomic_DNA"/>
</dbReference>
<gene>
    <name evidence="1" type="ORF">ACFPYL_19145</name>
</gene>
<accession>A0ABW1LQ19</accession>
<keyword evidence="2" id="KW-1185">Reference proteome</keyword>
<evidence type="ECO:0000313" key="2">
    <source>
        <dbReference type="Proteomes" id="UP001596135"/>
    </source>
</evidence>
<name>A0ABW1LQ19_9ACTN</name>
<evidence type="ECO:0000313" key="1">
    <source>
        <dbReference type="EMBL" id="MFC6045213.1"/>
    </source>
</evidence>
<comment type="caution">
    <text evidence="1">The sequence shown here is derived from an EMBL/GenBank/DDBJ whole genome shotgun (WGS) entry which is preliminary data.</text>
</comment>
<organism evidence="1 2">
    <name type="scientific">Nocardioides hankookensis</name>
    <dbReference type="NCBI Taxonomy" id="443157"/>
    <lineage>
        <taxon>Bacteria</taxon>
        <taxon>Bacillati</taxon>
        <taxon>Actinomycetota</taxon>
        <taxon>Actinomycetes</taxon>
        <taxon>Propionibacteriales</taxon>
        <taxon>Nocardioidaceae</taxon>
        <taxon>Nocardioides</taxon>
    </lineage>
</organism>
<protein>
    <submittedName>
        <fullName evidence="1">Uncharacterized protein</fullName>
    </submittedName>
</protein>
<dbReference type="Proteomes" id="UP001596135">
    <property type="component" value="Unassembled WGS sequence"/>
</dbReference>
<proteinExistence type="predicted"/>
<sequence>MLDTDGAVKPFGALSLDFTNALPGHDTDAYQAYVAEQLEFVSFRNALIERWWNDAYS</sequence>
<dbReference type="RefSeq" id="WP_379157981.1">
    <property type="nucleotide sequence ID" value="NZ_JBHSRJ010000008.1"/>
</dbReference>